<evidence type="ECO:0000313" key="3">
    <source>
        <dbReference type="Proteomes" id="UP001160148"/>
    </source>
</evidence>
<accession>A0AAV0Y180</accession>
<organism evidence="2 3">
    <name type="scientific">Macrosiphum euphorbiae</name>
    <name type="common">potato aphid</name>
    <dbReference type="NCBI Taxonomy" id="13131"/>
    <lineage>
        <taxon>Eukaryota</taxon>
        <taxon>Metazoa</taxon>
        <taxon>Ecdysozoa</taxon>
        <taxon>Arthropoda</taxon>
        <taxon>Hexapoda</taxon>
        <taxon>Insecta</taxon>
        <taxon>Pterygota</taxon>
        <taxon>Neoptera</taxon>
        <taxon>Paraneoptera</taxon>
        <taxon>Hemiptera</taxon>
        <taxon>Sternorrhyncha</taxon>
        <taxon>Aphidomorpha</taxon>
        <taxon>Aphidoidea</taxon>
        <taxon>Aphididae</taxon>
        <taxon>Macrosiphini</taxon>
        <taxon>Macrosiphum</taxon>
    </lineage>
</organism>
<dbReference type="AlphaFoldDB" id="A0AAV0Y180"/>
<name>A0AAV0Y180_9HEMI</name>
<sequence length="261" mass="28535">MDPIKSSLADKLIASSNKAQMTQPVTETSEDRLREMVDAAESTEKEWFDRVGRRLNTALEAVREAKNVAKPVQTALAEAMNAFNQARSARKQRQNVVEKLKDVASNAGPHASTTGDVQADDGSINLTKEFNSLRDEVGELSKVVRELVDKKTSKEPTIQESQPGTWTDVVKRNRKAKPVPTGKSDDRAPAIKNVTARPRVRTRPSAILVTVGAEEFPELSKKIRGGVNHDVIGNSVVGMRQAKSGGLIIEVRGDQARFEAV</sequence>
<protein>
    <submittedName>
        <fullName evidence="2">Uncharacterized protein</fullName>
    </submittedName>
</protein>
<dbReference type="Proteomes" id="UP001160148">
    <property type="component" value="Unassembled WGS sequence"/>
</dbReference>
<reference evidence="2 3" key="1">
    <citation type="submission" date="2023-01" db="EMBL/GenBank/DDBJ databases">
        <authorList>
            <person name="Whitehead M."/>
        </authorList>
    </citation>
    <scope>NUCLEOTIDE SEQUENCE [LARGE SCALE GENOMIC DNA]</scope>
</reference>
<feature type="compositionally biased region" description="Polar residues" evidence="1">
    <location>
        <begin position="14"/>
        <end position="27"/>
    </location>
</feature>
<proteinExistence type="predicted"/>
<feature type="region of interest" description="Disordered" evidence="1">
    <location>
        <begin position="1"/>
        <end position="31"/>
    </location>
</feature>
<comment type="caution">
    <text evidence="2">The sequence shown here is derived from an EMBL/GenBank/DDBJ whole genome shotgun (WGS) entry which is preliminary data.</text>
</comment>
<dbReference type="EMBL" id="CARXXK010001119">
    <property type="protein sequence ID" value="CAI6373743.1"/>
    <property type="molecule type" value="Genomic_DNA"/>
</dbReference>
<keyword evidence="3" id="KW-1185">Reference proteome</keyword>
<evidence type="ECO:0000313" key="2">
    <source>
        <dbReference type="EMBL" id="CAI6373743.1"/>
    </source>
</evidence>
<gene>
    <name evidence="2" type="ORF">MEUPH1_LOCUS27447</name>
</gene>
<evidence type="ECO:0000256" key="1">
    <source>
        <dbReference type="SAM" id="MobiDB-lite"/>
    </source>
</evidence>